<dbReference type="NCBIfam" id="TIGR02522">
    <property type="entry name" value="pilus_cpaD"/>
    <property type="match status" value="1"/>
</dbReference>
<dbReference type="AlphaFoldDB" id="A0A7W7N466"/>
<reference evidence="1 2" key="1">
    <citation type="submission" date="2020-08" db="EMBL/GenBank/DDBJ databases">
        <title>Functional genomics of gut bacteria from endangered species of beetles.</title>
        <authorList>
            <person name="Carlos-Shanley C."/>
        </authorList>
    </citation>
    <scope>NUCLEOTIDE SEQUENCE [LARGE SCALE GENOMIC DNA]</scope>
    <source>
        <strain evidence="1 2">S00123</strain>
    </source>
</reference>
<dbReference type="EMBL" id="JACHKY010000003">
    <property type="protein sequence ID" value="MBB4798079.1"/>
    <property type="molecule type" value="Genomic_DNA"/>
</dbReference>
<comment type="caution">
    <text evidence="1">The sequence shown here is derived from an EMBL/GenBank/DDBJ whole genome shotgun (WGS) entry which is preliminary data.</text>
</comment>
<dbReference type="Pfam" id="PF09476">
    <property type="entry name" value="Pilus_CpaD"/>
    <property type="match status" value="1"/>
</dbReference>
<evidence type="ECO:0000313" key="1">
    <source>
        <dbReference type="EMBL" id="MBB4798079.1"/>
    </source>
</evidence>
<dbReference type="Proteomes" id="UP000539957">
    <property type="component" value="Unassembled WGS sequence"/>
</dbReference>
<evidence type="ECO:0000313" key="2">
    <source>
        <dbReference type="Proteomes" id="UP000539957"/>
    </source>
</evidence>
<dbReference type="InterPro" id="IPR019027">
    <property type="entry name" value="Pilus_biogenesis_CpaD-related"/>
</dbReference>
<dbReference type="PROSITE" id="PS51257">
    <property type="entry name" value="PROKAR_LIPOPROTEIN"/>
    <property type="match status" value="1"/>
</dbReference>
<proteinExistence type="predicted"/>
<organism evidence="1 2">
    <name type="scientific">Brevundimonas bullata</name>
    <dbReference type="NCBI Taxonomy" id="13160"/>
    <lineage>
        <taxon>Bacteria</taxon>
        <taxon>Pseudomonadati</taxon>
        <taxon>Pseudomonadota</taxon>
        <taxon>Alphaproteobacteria</taxon>
        <taxon>Caulobacterales</taxon>
        <taxon>Caulobacteraceae</taxon>
        <taxon>Brevundimonas</taxon>
    </lineage>
</organism>
<dbReference type="InterPro" id="IPR013361">
    <property type="entry name" value="Pilus_CpaD"/>
</dbReference>
<accession>A0A7W7N466</accession>
<keyword evidence="2" id="KW-1185">Reference proteome</keyword>
<dbReference type="RefSeq" id="WP_184269276.1">
    <property type="nucleotide sequence ID" value="NZ_JACHKY010000003.1"/>
</dbReference>
<sequence length="230" mass="23701">MIRNAKSTLNLSSVLTLGSLLLAGCVGGPASLGGEAPLTPTSRYSLQVEPGLERIALAVHETGLSTNQQAALADLVQRFAIEGAPALVVEAPAGDDPVANQAAWNVKAGLVAAGAPANMIRVVSYAAPDPRAPILAGFETLRAVVPQCGRQWGSLTRTGDNQSASNFGCAVTANLAAQIANPRDIVAPRAMTPADSQRRSVVFDHYGKGEQTAAAREELVTGARLARAVD</sequence>
<name>A0A7W7N466_9CAUL</name>
<gene>
    <name evidence="1" type="ORF">HNP32_001823</name>
</gene>
<protein>
    <submittedName>
        <fullName evidence="1">Pilus assembly protein CpaD</fullName>
    </submittedName>
</protein>